<keyword evidence="2" id="KW-0496">Mitochondrion</keyword>
<keyword evidence="1" id="KW-0472">Membrane</keyword>
<gene>
    <name evidence="2" type="primary">ATP8</name>
</gene>
<name>A0A3G8FWH9_9HYME</name>
<reference evidence="2" key="1">
    <citation type="journal article" date="2018" name="Int. J. Biol. Macromol.">
        <title>The first mitogenomes of the superfamily Pamphilioidea (Hymenoptera: Symphyta): Mitogenome architecture and phylogenetic inference.</title>
        <authorList>
            <person name="Niu G."/>
            <person name="Korkmaz E.M."/>
            <person name="Dogan O."/>
            <person name="Zhang Y."/>
            <person name="Aydemir M.N."/>
            <person name="Budak M."/>
            <person name="Du S."/>
            <person name="Basibuyuk H.H."/>
            <person name="Wei M."/>
        </authorList>
    </citation>
    <scope>NUCLEOTIDE SEQUENCE</scope>
</reference>
<sequence length="39" mass="4881">MPQMFPMNWMNLYFYITLSILIIIILTYYMKIYESPKKK</sequence>
<dbReference type="EMBL" id="MH577058">
    <property type="protein sequence ID" value="AZF99000.1"/>
    <property type="molecule type" value="Genomic_DNA"/>
</dbReference>
<proteinExistence type="predicted"/>
<keyword evidence="1" id="KW-1133">Transmembrane helix</keyword>
<geneLocation type="mitochondrion" evidence="2"/>
<feature type="transmembrane region" description="Helical" evidence="1">
    <location>
        <begin position="12"/>
        <end position="30"/>
    </location>
</feature>
<accession>A0A3G8FWH9</accession>
<evidence type="ECO:0000313" key="2">
    <source>
        <dbReference type="EMBL" id="AZF99000.1"/>
    </source>
</evidence>
<keyword evidence="1" id="KW-0812">Transmembrane</keyword>
<evidence type="ECO:0000256" key="1">
    <source>
        <dbReference type="SAM" id="Phobius"/>
    </source>
</evidence>
<protein>
    <submittedName>
        <fullName evidence="2">ATP synthase F0 subunit 8</fullName>
    </submittedName>
</protein>
<dbReference type="AlphaFoldDB" id="A0A3G8FWH9"/>
<organism evidence="2">
    <name type="scientific">Megalodontes cephalotes</name>
    <dbReference type="NCBI Taxonomy" id="222801"/>
    <lineage>
        <taxon>Eukaryota</taxon>
        <taxon>Metazoa</taxon>
        <taxon>Ecdysozoa</taxon>
        <taxon>Arthropoda</taxon>
        <taxon>Hexapoda</taxon>
        <taxon>Insecta</taxon>
        <taxon>Pterygota</taxon>
        <taxon>Neoptera</taxon>
        <taxon>Endopterygota</taxon>
        <taxon>Hymenoptera</taxon>
        <taxon>Pamphilioidea</taxon>
        <taxon>Megalodontesidae</taxon>
        <taxon>Megalodontes</taxon>
    </lineage>
</organism>